<dbReference type="EMBL" id="LGRX02018739">
    <property type="protein sequence ID" value="KAK3259441.1"/>
    <property type="molecule type" value="Genomic_DNA"/>
</dbReference>
<evidence type="ECO:0000313" key="3">
    <source>
        <dbReference type="Proteomes" id="UP001190700"/>
    </source>
</evidence>
<evidence type="ECO:0000313" key="2">
    <source>
        <dbReference type="EMBL" id="KAK3259441.1"/>
    </source>
</evidence>
<name>A0AAE0KSS0_9CHLO</name>
<dbReference type="AlphaFoldDB" id="A0AAE0KSS0"/>
<keyword evidence="3" id="KW-1185">Reference proteome</keyword>
<feature type="region of interest" description="Disordered" evidence="1">
    <location>
        <begin position="32"/>
        <end position="51"/>
    </location>
</feature>
<proteinExistence type="predicted"/>
<dbReference type="Proteomes" id="UP001190700">
    <property type="component" value="Unassembled WGS sequence"/>
</dbReference>
<evidence type="ECO:0000256" key="1">
    <source>
        <dbReference type="SAM" id="MobiDB-lite"/>
    </source>
</evidence>
<accession>A0AAE0KSS0</accession>
<reference evidence="2 3" key="1">
    <citation type="journal article" date="2015" name="Genome Biol. Evol.">
        <title>Comparative Genomics of a Bacterivorous Green Alga Reveals Evolutionary Causalities and Consequences of Phago-Mixotrophic Mode of Nutrition.</title>
        <authorList>
            <person name="Burns J.A."/>
            <person name="Paasch A."/>
            <person name="Narechania A."/>
            <person name="Kim E."/>
        </authorList>
    </citation>
    <scope>NUCLEOTIDE SEQUENCE [LARGE SCALE GENOMIC DNA]</scope>
    <source>
        <strain evidence="2 3">PLY_AMNH</strain>
    </source>
</reference>
<protein>
    <submittedName>
        <fullName evidence="2">Uncharacterized protein</fullName>
    </submittedName>
</protein>
<sequence length="507" mass="57537">MAAGWQLSESANGPSDYPNLLRLNATSRTAGVQDTSVAQSNGVLSESSEFPPQNLPWQVPLAYYNWSDPAESSSDEINYNPESRLTTTMRLPLSSPLPAFRNDTPMEQHNLAPWRGEEEQTAKSGFVSCPSRLLELTSRTAEASNFNNFFSQWVSCETGVTPGPELFNDGKDTGITNQGNFDEVPNSISAAEITPELFYLPEDPDVPDRREVPDVSLPASIINQQFPAIFQAPINASTEACPDITTARSLNDTVKRIPPRSSTYQIKKRSSSKTLSAVNLMMDKLLLPNETTEANTVKAAYLSGRTNRVPRRTLINKSFQKFWKVKGKHTAVYRQILPKYEDRFPSADEDAFVVDQNDKRKFILKQLKVGWSSWPLFKDFDNFQISDFEARFSTEEIAQRHQLHNNGQEMTIYDITYNFDERNVSDREESSAAICKSKLELYCVMRCLLSGTQTFLEITGETDHTNVHYDEDPIWAPCCNALFQGFMDEIDDKFTYYDRMKRHRHGK</sequence>
<organism evidence="2 3">
    <name type="scientific">Cymbomonas tetramitiformis</name>
    <dbReference type="NCBI Taxonomy" id="36881"/>
    <lineage>
        <taxon>Eukaryota</taxon>
        <taxon>Viridiplantae</taxon>
        <taxon>Chlorophyta</taxon>
        <taxon>Pyramimonadophyceae</taxon>
        <taxon>Pyramimonadales</taxon>
        <taxon>Pyramimonadaceae</taxon>
        <taxon>Cymbomonas</taxon>
    </lineage>
</organism>
<comment type="caution">
    <text evidence="2">The sequence shown here is derived from an EMBL/GenBank/DDBJ whole genome shotgun (WGS) entry which is preliminary data.</text>
</comment>
<gene>
    <name evidence="2" type="ORF">CYMTET_31562</name>
</gene>